<accession>A0AAF3EGN7</accession>
<keyword evidence="5" id="KW-0812">Transmembrane</keyword>
<proteinExistence type="predicted"/>
<evidence type="ECO:0000256" key="5">
    <source>
        <dbReference type="SAM" id="Phobius"/>
    </source>
</evidence>
<dbReference type="CDD" id="cd00041">
    <property type="entry name" value="CUB"/>
    <property type="match status" value="1"/>
</dbReference>
<dbReference type="PROSITE" id="PS50181">
    <property type="entry name" value="FBOX"/>
    <property type="match status" value="1"/>
</dbReference>
<dbReference type="Pfam" id="PF00646">
    <property type="entry name" value="F-box"/>
    <property type="match status" value="1"/>
</dbReference>
<evidence type="ECO:0000259" key="7">
    <source>
        <dbReference type="PROSITE" id="PS50041"/>
    </source>
</evidence>
<evidence type="ECO:0000256" key="2">
    <source>
        <dbReference type="ARBA" id="ARBA00023157"/>
    </source>
</evidence>
<dbReference type="PROSITE" id="PS50041">
    <property type="entry name" value="C_TYPE_LECTIN_2"/>
    <property type="match status" value="1"/>
</dbReference>
<dbReference type="Gene3D" id="3.10.100.10">
    <property type="entry name" value="Mannose-Binding Protein A, subunit A"/>
    <property type="match status" value="1"/>
</dbReference>
<feature type="compositionally biased region" description="Polar residues" evidence="4">
    <location>
        <begin position="579"/>
        <end position="601"/>
    </location>
</feature>
<dbReference type="CDD" id="cd00037">
    <property type="entry name" value="CLECT"/>
    <property type="match status" value="1"/>
</dbReference>
<dbReference type="SUPFAM" id="SSF81383">
    <property type="entry name" value="F-box domain"/>
    <property type="match status" value="1"/>
</dbReference>
<dbReference type="PANTHER" id="PTHR24251">
    <property type="entry name" value="OVOCHYMASE-RELATED"/>
    <property type="match status" value="1"/>
</dbReference>
<feature type="compositionally biased region" description="Basic and acidic residues" evidence="4">
    <location>
        <begin position="692"/>
        <end position="707"/>
    </location>
</feature>
<dbReference type="InterPro" id="IPR035914">
    <property type="entry name" value="Sperma_CUB_dom_sf"/>
</dbReference>
<comment type="caution">
    <text evidence="3">Lacks conserved residue(s) required for the propagation of feature annotation.</text>
</comment>
<keyword evidence="5" id="KW-1133">Transmembrane helix</keyword>
<dbReference type="InterPro" id="IPR036047">
    <property type="entry name" value="F-box-like_dom_sf"/>
</dbReference>
<dbReference type="SMART" id="SM00042">
    <property type="entry name" value="CUB"/>
    <property type="match status" value="1"/>
</dbReference>
<evidence type="ECO:0000256" key="3">
    <source>
        <dbReference type="PROSITE-ProRule" id="PRU00059"/>
    </source>
</evidence>
<dbReference type="PROSITE" id="PS01180">
    <property type="entry name" value="CUB"/>
    <property type="match status" value="1"/>
</dbReference>
<evidence type="ECO:0000256" key="1">
    <source>
        <dbReference type="ARBA" id="ARBA00022737"/>
    </source>
</evidence>
<dbReference type="Pfam" id="PF00431">
    <property type="entry name" value="CUB"/>
    <property type="match status" value="1"/>
</dbReference>
<protein>
    <submittedName>
        <fullName evidence="10">Uncharacterized protein</fullName>
    </submittedName>
</protein>
<name>A0AAF3EGN7_9BILA</name>
<reference evidence="10" key="1">
    <citation type="submission" date="2024-02" db="UniProtKB">
        <authorList>
            <consortium name="WormBaseParasite"/>
        </authorList>
    </citation>
    <scope>IDENTIFICATION</scope>
</reference>
<feature type="transmembrane region" description="Helical" evidence="5">
    <location>
        <begin position="516"/>
        <end position="537"/>
    </location>
</feature>
<dbReference type="InterPro" id="IPR001810">
    <property type="entry name" value="F-box_dom"/>
</dbReference>
<keyword evidence="1" id="KW-0677">Repeat</keyword>
<dbReference type="SUPFAM" id="SSF49854">
    <property type="entry name" value="Spermadhesin, CUB domain"/>
    <property type="match status" value="1"/>
</dbReference>
<feature type="compositionally biased region" description="Basic and acidic residues" evidence="4">
    <location>
        <begin position="621"/>
        <end position="635"/>
    </location>
</feature>
<evidence type="ECO:0000259" key="6">
    <source>
        <dbReference type="PROSITE" id="PS01180"/>
    </source>
</evidence>
<dbReference type="InterPro" id="IPR000859">
    <property type="entry name" value="CUB_dom"/>
</dbReference>
<dbReference type="WBParaSite" id="MBELARI_LOCUS13156">
    <property type="protein sequence ID" value="MBELARI_LOCUS13156"/>
    <property type="gene ID" value="MBELARI_LOCUS13156"/>
</dbReference>
<feature type="region of interest" description="Disordered" evidence="4">
    <location>
        <begin position="553"/>
        <end position="601"/>
    </location>
</feature>
<dbReference type="InterPro" id="IPR016186">
    <property type="entry name" value="C-type_lectin-like/link_sf"/>
</dbReference>
<keyword evidence="9" id="KW-1185">Reference proteome</keyword>
<feature type="domain" description="F-box" evidence="8">
    <location>
        <begin position="26"/>
        <end position="74"/>
    </location>
</feature>
<keyword evidence="2" id="KW-1015">Disulfide bond</keyword>
<dbReference type="SMART" id="SM00034">
    <property type="entry name" value="CLECT"/>
    <property type="match status" value="1"/>
</dbReference>
<dbReference type="InterPro" id="IPR001304">
    <property type="entry name" value="C-type_lectin-like"/>
</dbReference>
<keyword evidence="5" id="KW-0472">Membrane</keyword>
<dbReference type="AlphaFoldDB" id="A0AAF3EGN7"/>
<dbReference type="SUPFAM" id="SSF56436">
    <property type="entry name" value="C-type lectin-like"/>
    <property type="match status" value="1"/>
</dbReference>
<feature type="domain" description="CUB" evidence="6">
    <location>
        <begin position="230"/>
        <end position="348"/>
    </location>
</feature>
<dbReference type="InterPro" id="IPR016187">
    <property type="entry name" value="CTDL_fold"/>
</dbReference>
<feature type="compositionally biased region" description="Basic and acidic residues" evidence="4">
    <location>
        <begin position="642"/>
        <end position="678"/>
    </location>
</feature>
<feature type="region of interest" description="Disordered" evidence="4">
    <location>
        <begin position="613"/>
        <end position="707"/>
    </location>
</feature>
<sequence>MVDTNLEPRTNPETVDEHLHSSTLGKGQILDLPNELLTKILGFLPENTRQNCRLISSRFDGVYRSSKALRFKRISQVEFYEEKLVEPEVIAELITLFKERLLSCFQLQITLSSFQDWNLDDLLAVVRPSKLYINYPLNEEKEDDPEIEQKCILHLENQRNLKRVCPFLVVVIHSLLRRTSQARVNDLQKDTTLNANLMSSRAVLAPRLSRISLYLLETLFLFAPIYAQNCPNYPAYLTVGPIEQFFHTPGYPEEYPDNYDCSLSLNAADSNARIHVTVYDSEFEDRLFSECPDYMSIKDDSQSSEELVKWCGKENPINVAGGDDSMYITFHSDVSIKRRGVNLSFIEFKVPGCPPGWSQPKNPDSAIQCYKIIDLTNTQKGNPTWLEAQRLCSYEKGDLFTADSDQELATVVGLLSHRNQVPWVGYHDANAEGNFQSIDGKQKKSVEVRENEAERDCAVLDANGGKDGEEKIHLVARDCRERHPALCKRLYSGDQVSHSIEREKIRKGYASNSSDWTIWAIFILALILLLLLIYFFYKQLRKRCCGQNHVGPIEATTKPINSSNSVEVKGVTRPDDQSASRMTTPHPGTSHVPSPTIKQPDSNLIIVKEKTPSTLPLPPLIDRELPQEREPEKARLASSPSPREEKEEKAPDKETHVKINDDLEKKAEEARLQPRKDLPPLPTRETTYLSLKEPERSFLKTHRDGGLFDRPKMKVLDNVSAISLDEFWNNSK</sequence>
<evidence type="ECO:0000259" key="8">
    <source>
        <dbReference type="PROSITE" id="PS50181"/>
    </source>
</evidence>
<dbReference type="Gene3D" id="2.60.120.290">
    <property type="entry name" value="Spermadhesin, CUB domain"/>
    <property type="match status" value="1"/>
</dbReference>
<dbReference type="Pfam" id="PF00059">
    <property type="entry name" value="Lectin_C"/>
    <property type="match status" value="1"/>
</dbReference>
<feature type="region of interest" description="Disordered" evidence="4">
    <location>
        <begin position="1"/>
        <end position="20"/>
    </location>
</feature>
<evidence type="ECO:0000313" key="10">
    <source>
        <dbReference type="WBParaSite" id="MBELARI_LOCUS13156"/>
    </source>
</evidence>
<evidence type="ECO:0000256" key="4">
    <source>
        <dbReference type="SAM" id="MobiDB-lite"/>
    </source>
</evidence>
<dbReference type="Proteomes" id="UP000887575">
    <property type="component" value="Unassembled WGS sequence"/>
</dbReference>
<feature type="domain" description="C-type lectin" evidence="7">
    <location>
        <begin position="369"/>
        <end position="488"/>
    </location>
</feature>
<evidence type="ECO:0000313" key="9">
    <source>
        <dbReference type="Proteomes" id="UP000887575"/>
    </source>
</evidence>
<organism evidence="9 10">
    <name type="scientific">Mesorhabditis belari</name>
    <dbReference type="NCBI Taxonomy" id="2138241"/>
    <lineage>
        <taxon>Eukaryota</taxon>
        <taxon>Metazoa</taxon>
        <taxon>Ecdysozoa</taxon>
        <taxon>Nematoda</taxon>
        <taxon>Chromadorea</taxon>
        <taxon>Rhabditida</taxon>
        <taxon>Rhabditina</taxon>
        <taxon>Rhabditomorpha</taxon>
        <taxon>Rhabditoidea</taxon>
        <taxon>Rhabditidae</taxon>
        <taxon>Mesorhabditinae</taxon>
        <taxon>Mesorhabditis</taxon>
    </lineage>
</organism>